<accession>B0THX8</accession>
<evidence type="ECO:0000313" key="2">
    <source>
        <dbReference type="Proteomes" id="UP000008550"/>
    </source>
</evidence>
<evidence type="ECO:0000313" key="1">
    <source>
        <dbReference type="EMBL" id="ABZ82651.1"/>
    </source>
</evidence>
<keyword evidence="2" id="KW-1185">Reference proteome</keyword>
<dbReference type="eggNOG" id="ENOG50308TA">
    <property type="taxonomic scope" value="Bacteria"/>
</dbReference>
<proteinExistence type="predicted"/>
<protein>
    <recommendedName>
        <fullName evidence="3">SipL SPOCS domain-containing protein</fullName>
    </recommendedName>
</protein>
<dbReference type="OrthoDB" id="2889356at2"/>
<dbReference type="HOGENOM" id="CLU_1576329_0_0_9"/>
<dbReference type="RefSeq" id="WP_012281200.1">
    <property type="nucleotide sequence ID" value="NC_010337.2"/>
</dbReference>
<gene>
    <name evidence="1" type="ORF">HM1_0026</name>
</gene>
<name>B0THX8_HELMI</name>
<reference evidence="1 2" key="1">
    <citation type="journal article" date="2008" name="J. Bacteriol.">
        <title>The genome of Heliobacterium modesticaldum, a phototrophic representative of the Firmicutes containing the simplest photosynthetic apparatus.</title>
        <authorList>
            <person name="Sattley W.M."/>
            <person name="Madigan M.T."/>
            <person name="Swingley W.D."/>
            <person name="Cheung P.C."/>
            <person name="Clocksin K.M."/>
            <person name="Conrad A.L."/>
            <person name="Dejesa L.C."/>
            <person name="Honchak B.M."/>
            <person name="Jung D.O."/>
            <person name="Karbach L.E."/>
            <person name="Kurdoglu A."/>
            <person name="Lahiri S."/>
            <person name="Mastrian S.D."/>
            <person name="Page L.E."/>
            <person name="Taylor H.L."/>
            <person name="Wang Z.T."/>
            <person name="Raymond J."/>
            <person name="Chen M."/>
            <person name="Blankenship R.E."/>
            <person name="Touchman J.W."/>
        </authorList>
    </citation>
    <scope>NUCLEOTIDE SEQUENCE [LARGE SCALE GENOMIC DNA]</scope>
    <source>
        <strain evidence="2">ATCC 51547 / Ice1</strain>
    </source>
</reference>
<dbReference type="AlphaFoldDB" id="B0THX8"/>
<dbReference type="Proteomes" id="UP000008550">
    <property type="component" value="Chromosome"/>
</dbReference>
<sequence length="174" mass="18355">MAFVNQIQQATFFPQNLKSLRVLCQQCVQETGDVIIPLPTVPALADIVNVTVVPTGNPEIRTTTVLPGKVVNMGVVPVSVTITILGVVLPITIPLIEIPFEGIVECPGAQPGDIVQKHDIALEAVVSQPVQLLPVVGEALVVGLELQAIVKACIVVGREEVLTVNAANPFCNCP</sequence>
<organism evidence="1 2">
    <name type="scientific">Heliobacterium modesticaldum (strain ATCC 51547 / Ice1)</name>
    <dbReference type="NCBI Taxonomy" id="498761"/>
    <lineage>
        <taxon>Bacteria</taxon>
        <taxon>Bacillati</taxon>
        <taxon>Bacillota</taxon>
        <taxon>Clostridia</taxon>
        <taxon>Eubacteriales</taxon>
        <taxon>Heliobacteriaceae</taxon>
        <taxon>Heliomicrobium</taxon>
    </lineage>
</organism>
<dbReference type="EMBL" id="CP000930">
    <property type="protein sequence ID" value="ABZ82651.1"/>
    <property type="molecule type" value="Genomic_DNA"/>
</dbReference>
<evidence type="ECO:0008006" key="3">
    <source>
        <dbReference type="Google" id="ProtNLM"/>
    </source>
</evidence>
<dbReference type="KEGG" id="hmo:HM1_0026"/>